<evidence type="ECO:0000256" key="9">
    <source>
        <dbReference type="ARBA" id="ARBA00023136"/>
    </source>
</evidence>
<evidence type="ECO:0000256" key="5">
    <source>
        <dbReference type="ARBA" id="ARBA00022729"/>
    </source>
</evidence>
<dbReference type="Pfam" id="PF04258">
    <property type="entry name" value="Peptidase_A22B"/>
    <property type="match status" value="1"/>
</dbReference>
<keyword evidence="7" id="KW-0378">Hydrolase</keyword>
<evidence type="ECO:0000256" key="2">
    <source>
        <dbReference type="ARBA" id="ARBA00004337"/>
    </source>
</evidence>
<keyword evidence="4 11" id="KW-0812">Transmembrane</keyword>
<dbReference type="OrthoDB" id="29661at2759"/>
<dbReference type="FunFam" id="3.50.30.30:FF:000007">
    <property type="entry name" value="Signal peptide peptidase-like 3"/>
    <property type="match status" value="1"/>
</dbReference>
<dbReference type="EMBL" id="SPHZ02000001">
    <property type="protein sequence ID" value="KAF0934612.1"/>
    <property type="molecule type" value="Genomic_DNA"/>
</dbReference>
<feature type="domain" description="PA" evidence="12">
    <location>
        <begin position="183"/>
        <end position="253"/>
    </location>
</feature>
<evidence type="ECO:0000256" key="4">
    <source>
        <dbReference type="ARBA" id="ARBA00022692"/>
    </source>
</evidence>
<dbReference type="InterPro" id="IPR003137">
    <property type="entry name" value="PA_domain"/>
</dbReference>
<feature type="transmembrane region" description="Helical" evidence="11">
    <location>
        <begin position="358"/>
        <end position="387"/>
    </location>
</feature>
<evidence type="ECO:0000256" key="3">
    <source>
        <dbReference type="ARBA" id="ARBA00006859"/>
    </source>
</evidence>
<evidence type="ECO:0000313" key="13">
    <source>
        <dbReference type="EMBL" id="KAF0934612.1"/>
    </source>
</evidence>
<feature type="transmembrane region" description="Helical" evidence="11">
    <location>
        <begin position="572"/>
        <end position="591"/>
    </location>
</feature>
<dbReference type="PANTHER" id="PTHR12174:SF75">
    <property type="entry name" value="SIGNAL PEPTIDE PEPTIDASE-LIKE 2"/>
    <property type="match status" value="1"/>
</dbReference>
<keyword evidence="10" id="KW-0325">Glycoprotein</keyword>
<keyword evidence="6" id="KW-0967">Endosome</keyword>
<dbReference type="SMART" id="SM00730">
    <property type="entry name" value="PSN"/>
    <property type="match status" value="1"/>
</dbReference>
<evidence type="ECO:0000256" key="6">
    <source>
        <dbReference type="ARBA" id="ARBA00022753"/>
    </source>
</evidence>
<dbReference type="Pfam" id="PF02225">
    <property type="entry name" value="PA"/>
    <property type="match status" value="1"/>
</dbReference>
<dbReference type="PANTHER" id="PTHR12174">
    <property type="entry name" value="SIGNAL PEPTIDE PEPTIDASE"/>
    <property type="match status" value="1"/>
</dbReference>
<feature type="transmembrane region" description="Helical" evidence="11">
    <location>
        <begin position="332"/>
        <end position="352"/>
    </location>
</feature>
<evidence type="ECO:0000256" key="7">
    <source>
        <dbReference type="ARBA" id="ARBA00022801"/>
    </source>
</evidence>
<dbReference type="InterPro" id="IPR046450">
    <property type="entry name" value="PA_dom_sf"/>
</dbReference>
<dbReference type="GO" id="GO:0005765">
    <property type="term" value="C:lysosomal membrane"/>
    <property type="evidence" value="ECO:0007669"/>
    <property type="project" value="TreeGrafter"/>
</dbReference>
<keyword evidence="5" id="KW-0732">Signal</keyword>
<reference evidence="13 14" key="1">
    <citation type="submission" date="2019-11" db="EMBL/GenBank/DDBJ databases">
        <title>Whole genome sequence of Oryza granulata.</title>
        <authorList>
            <person name="Li W."/>
        </authorList>
    </citation>
    <scope>NUCLEOTIDE SEQUENCE [LARGE SCALE GENOMIC DNA]</scope>
    <source>
        <strain evidence="14">cv. Menghai</strain>
        <tissue evidence="13">Leaf</tissue>
    </source>
</reference>
<feature type="transmembrane region" description="Helical" evidence="11">
    <location>
        <begin position="279"/>
        <end position="297"/>
    </location>
</feature>
<evidence type="ECO:0000259" key="12">
    <source>
        <dbReference type="Pfam" id="PF02225"/>
    </source>
</evidence>
<protein>
    <recommendedName>
        <fullName evidence="12">PA domain-containing protein</fullName>
    </recommendedName>
</protein>
<feature type="transmembrane region" description="Helical" evidence="11">
    <location>
        <begin position="547"/>
        <end position="566"/>
    </location>
</feature>
<keyword evidence="9 11" id="KW-0472">Membrane</keyword>
<dbReference type="GO" id="GO:0042500">
    <property type="term" value="F:aspartic endopeptidase activity, intramembrane cleaving"/>
    <property type="evidence" value="ECO:0007669"/>
    <property type="project" value="InterPro"/>
</dbReference>
<keyword evidence="8 11" id="KW-1133">Transmembrane helix</keyword>
<comment type="function">
    <text evidence="1">Intramembrane-cleaving aspartic protease (I-CLiP) that cleaves type II membrane signal peptides in the hydrophobic plane of the membrane.</text>
</comment>
<dbReference type="Gene3D" id="3.50.30.30">
    <property type="match status" value="1"/>
</dbReference>
<name>A0A6G1FCU1_9ORYZ</name>
<feature type="transmembrane region" description="Helical" evidence="11">
    <location>
        <begin position="511"/>
        <end position="535"/>
    </location>
</feature>
<keyword evidence="14" id="KW-1185">Reference proteome</keyword>
<feature type="transmembrane region" description="Helical" evidence="11">
    <location>
        <begin position="456"/>
        <end position="474"/>
    </location>
</feature>
<dbReference type="AlphaFoldDB" id="A0A6G1FCU1"/>
<dbReference type="InterPro" id="IPR007369">
    <property type="entry name" value="Peptidase_A22B_SPP"/>
</dbReference>
<gene>
    <name evidence="13" type="ORF">E2562_025694</name>
</gene>
<sequence length="707" mass="77645">MTEHGLEAVFIIGRCLLLNNTRGPFISRLKAHVKPAYFPEGSRWPRLPPPRAHSNFLLRLRVTTQAEKKKRSPSIPAESSVEVKAMATSSPEMAAALLLVMAALAGVAAGGDIVHQDDEAPKIPGCSNDFVLVKVQTWVNNREDGEFVGVGARFGPTIESKEKHANRTGLLLADPIDCCELPTQKVAGDVLLVQRGKCKFTKKAKNAETAGASAIIIINHVHELYKMVCDRNETDLDINIPAVLLPKDAGNDLQKLLTRGKVSVQLYSPDRPLVDTAEVFLWLMAVGTILCASYWSAWSAREAVIEQEKLLKDGHESSLNFEAGGSSGMVDINMTSAILFVVIASCFLIMLYKLMSHWFVELLVVIFCIGGVEGLQTCLVALLSRWFKPAAESFVKVPFFGAVSYLTIAVCPFCIVFAVIWAVYRRMTYAWIGQDILGIALIVTVIQIVRIPNLKVGSVLLSCSFLYDIFWVFISKMWFHESVMIVVARGDKTDEDGVPMLLKIPRMFDPWGGFSIIGFGDILLPGLLIAFALRYDWAAKKTLQSGYFLWSMVAYGSGLMITYVALNLMDGHGQPALLYIVPFTLGTFIALGRKRGELRNLWTRGRPERVCTHMLMQPSPKDTNCDASSDEKEHEPSSVFSGPIYCVIKWTHGKSLVALSVNGDVRPGGGGGAAAGVWPATKQRLPCLAVAVQRKKEKAIAAEVVEL</sequence>
<accession>A0A6G1FCU1</accession>
<dbReference type="GO" id="GO:0033619">
    <property type="term" value="P:membrane protein proteolysis"/>
    <property type="evidence" value="ECO:0007669"/>
    <property type="project" value="TreeGrafter"/>
</dbReference>
<dbReference type="Proteomes" id="UP000479710">
    <property type="component" value="Unassembled WGS sequence"/>
</dbReference>
<evidence type="ECO:0000256" key="10">
    <source>
        <dbReference type="ARBA" id="ARBA00023180"/>
    </source>
</evidence>
<feature type="transmembrane region" description="Helical" evidence="11">
    <location>
        <begin position="399"/>
        <end position="423"/>
    </location>
</feature>
<evidence type="ECO:0000256" key="8">
    <source>
        <dbReference type="ARBA" id="ARBA00022989"/>
    </source>
</evidence>
<dbReference type="GO" id="GO:0098553">
    <property type="term" value="C:lumenal side of endoplasmic reticulum membrane"/>
    <property type="evidence" value="ECO:0007669"/>
    <property type="project" value="TreeGrafter"/>
</dbReference>
<dbReference type="GO" id="GO:0010008">
    <property type="term" value="C:endosome membrane"/>
    <property type="evidence" value="ECO:0007669"/>
    <property type="project" value="UniProtKB-SubCell"/>
</dbReference>
<feature type="transmembrane region" description="Helical" evidence="11">
    <location>
        <begin position="429"/>
        <end position="449"/>
    </location>
</feature>
<proteinExistence type="inferred from homology"/>
<organism evidence="13 14">
    <name type="scientific">Oryza meyeriana var. granulata</name>
    <dbReference type="NCBI Taxonomy" id="110450"/>
    <lineage>
        <taxon>Eukaryota</taxon>
        <taxon>Viridiplantae</taxon>
        <taxon>Streptophyta</taxon>
        <taxon>Embryophyta</taxon>
        <taxon>Tracheophyta</taxon>
        <taxon>Spermatophyta</taxon>
        <taxon>Magnoliopsida</taxon>
        <taxon>Liliopsida</taxon>
        <taxon>Poales</taxon>
        <taxon>Poaceae</taxon>
        <taxon>BOP clade</taxon>
        <taxon>Oryzoideae</taxon>
        <taxon>Oryzeae</taxon>
        <taxon>Oryzinae</taxon>
        <taxon>Oryza</taxon>
        <taxon>Oryza meyeriana</taxon>
    </lineage>
</organism>
<evidence type="ECO:0000256" key="1">
    <source>
        <dbReference type="ARBA" id="ARBA00003012"/>
    </source>
</evidence>
<dbReference type="GO" id="GO:0030660">
    <property type="term" value="C:Golgi-associated vesicle membrane"/>
    <property type="evidence" value="ECO:0007669"/>
    <property type="project" value="TreeGrafter"/>
</dbReference>
<dbReference type="GO" id="GO:0098554">
    <property type="term" value="C:cytoplasmic side of endoplasmic reticulum membrane"/>
    <property type="evidence" value="ECO:0007669"/>
    <property type="project" value="TreeGrafter"/>
</dbReference>
<evidence type="ECO:0000313" key="14">
    <source>
        <dbReference type="Proteomes" id="UP000479710"/>
    </source>
</evidence>
<dbReference type="SUPFAM" id="SSF52025">
    <property type="entry name" value="PA domain"/>
    <property type="match status" value="1"/>
</dbReference>
<comment type="similarity">
    <text evidence="3">Belongs to the peptidase A22B family.</text>
</comment>
<comment type="caution">
    <text evidence="13">The sequence shown here is derived from an EMBL/GenBank/DDBJ whole genome shotgun (WGS) entry which is preliminary data.</text>
</comment>
<evidence type="ECO:0000256" key="11">
    <source>
        <dbReference type="SAM" id="Phobius"/>
    </source>
</evidence>
<dbReference type="InterPro" id="IPR006639">
    <property type="entry name" value="Preselin/SPP"/>
</dbReference>
<comment type="subcellular location">
    <subcellularLocation>
        <location evidence="2">Endosome membrane</location>
        <topology evidence="2">Multi-pass membrane protein</topology>
    </subcellularLocation>
</comment>